<dbReference type="PROSITE" id="PS00455">
    <property type="entry name" value="AMP_BINDING"/>
    <property type="match status" value="1"/>
</dbReference>
<dbReference type="EMBL" id="JBHSON010000025">
    <property type="protein sequence ID" value="MFC5747786.1"/>
    <property type="molecule type" value="Genomic_DNA"/>
</dbReference>
<evidence type="ECO:0000313" key="5">
    <source>
        <dbReference type="Proteomes" id="UP001596074"/>
    </source>
</evidence>
<feature type="domain" description="AMP-binding enzyme C-terminal" evidence="3">
    <location>
        <begin position="533"/>
        <end position="611"/>
    </location>
</feature>
<evidence type="ECO:0000259" key="2">
    <source>
        <dbReference type="Pfam" id="PF00501"/>
    </source>
</evidence>
<dbReference type="Gene3D" id="3.40.50.12780">
    <property type="entry name" value="N-terminal domain of ligase-like"/>
    <property type="match status" value="1"/>
</dbReference>
<name>A0ABW1A053_9ACTN</name>
<keyword evidence="5" id="KW-1185">Reference proteome</keyword>
<feature type="domain" description="AMP-dependent synthetase/ligase" evidence="2">
    <location>
        <begin position="10"/>
        <end position="478"/>
    </location>
</feature>
<dbReference type="InterPro" id="IPR000873">
    <property type="entry name" value="AMP-dep_synth/lig_dom"/>
</dbReference>
<dbReference type="Gene3D" id="3.30.300.30">
    <property type="match status" value="1"/>
</dbReference>
<feature type="compositionally biased region" description="Basic and acidic residues" evidence="1">
    <location>
        <begin position="616"/>
        <end position="629"/>
    </location>
</feature>
<dbReference type="RefSeq" id="WP_378283406.1">
    <property type="nucleotide sequence ID" value="NZ_JBHSON010000025.1"/>
</dbReference>
<dbReference type="Gene3D" id="3.40.50.980">
    <property type="match status" value="1"/>
</dbReference>
<dbReference type="InterPro" id="IPR020845">
    <property type="entry name" value="AMP-binding_CS"/>
</dbReference>
<dbReference type="Pfam" id="PF00501">
    <property type="entry name" value="AMP-binding"/>
    <property type="match status" value="1"/>
</dbReference>
<dbReference type="InterPro" id="IPR042099">
    <property type="entry name" value="ANL_N_sf"/>
</dbReference>
<sequence length="629" mass="65181">MGIEGVSFYEIAAAHPDRPAFLGTPAGTVTYGELHAEVNRLSHGLRALGLGKGDTVATVLGNRPEFLTVLLAAMQTGLYLVPVSRHLTAPEIGYILADSGAKAVITEPAYTDTVTGAVTEPSPHATTKSTAGTAPATATGTGSATKTITGTATAPDTETGLRTGTGTGAETGLAINTGAGSSTETGAGTGTGSSTGTGGGTGSGMGAGGAADVVGGVGVGAGTGGGGVGGSSRVLITLGPSTEAPDGYTSLAELVRGGSGEPPAERTMGSIMLYTSGTTGRPKGVRRPQLDFPPELPMSVLRQTLAQHLALEPGDEVHLAIGPLYHSAPCVHALLALNLGHAVVVGEHFEPEDTLELIQRHGVTNAFMVPTMFHRMLNLPAEVRDRYDVSSLRQVYHSAAPVPVDTKRRMLDWWGPVLYEYYGSTESGPVVVARPEEWLAHPGTVGRAVEGVEVKIFDEAGEELPPGEPGLIYARGQAGFEYHGDPAKTASSMLGDFYTPGDIGHLDEDGWLYMSDRRTDLIISGGVNIYPAEIEAALLQHPAVGDVAVIGVPDEDWGQSVVALVEPANGAAPGGDLAAALLAHCEPRLARLKHPRRIEFRASLPRTPSGKLSRGRVREDYLREQSERG</sequence>
<evidence type="ECO:0000256" key="1">
    <source>
        <dbReference type="SAM" id="MobiDB-lite"/>
    </source>
</evidence>
<dbReference type="InterPro" id="IPR050237">
    <property type="entry name" value="ATP-dep_AMP-bd_enzyme"/>
</dbReference>
<evidence type="ECO:0000259" key="3">
    <source>
        <dbReference type="Pfam" id="PF13193"/>
    </source>
</evidence>
<feature type="region of interest" description="Disordered" evidence="1">
    <location>
        <begin position="116"/>
        <end position="203"/>
    </location>
</feature>
<dbReference type="InterPro" id="IPR025110">
    <property type="entry name" value="AMP-bd_C"/>
</dbReference>
<feature type="compositionally biased region" description="Low complexity" evidence="1">
    <location>
        <begin position="170"/>
        <end position="186"/>
    </location>
</feature>
<gene>
    <name evidence="4" type="ORF">ACFPZN_19335</name>
</gene>
<accession>A0ABW1A053</accession>
<feature type="compositionally biased region" description="Gly residues" evidence="1">
    <location>
        <begin position="187"/>
        <end position="203"/>
    </location>
</feature>
<feature type="compositionally biased region" description="Low complexity" evidence="1">
    <location>
        <begin position="125"/>
        <end position="162"/>
    </location>
</feature>
<dbReference type="SUPFAM" id="SSF56801">
    <property type="entry name" value="Acetyl-CoA synthetase-like"/>
    <property type="match status" value="1"/>
</dbReference>
<comment type="caution">
    <text evidence="4">The sequence shown here is derived from an EMBL/GenBank/DDBJ whole genome shotgun (WGS) entry which is preliminary data.</text>
</comment>
<protein>
    <submittedName>
        <fullName evidence="4">AMP-binding protein</fullName>
    </submittedName>
</protein>
<dbReference type="InterPro" id="IPR045851">
    <property type="entry name" value="AMP-bd_C_sf"/>
</dbReference>
<dbReference type="Pfam" id="PF13193">
    <property type="entry name" value="AMP-binding_C"/>
    <property type="match status" value="1"/>
</dbReference>
<proteinExistence type="predicted"/>
<evidence type="ECO:0000313" key="4">
    <source>
        <dbReference type="EMBL" id="MFC5747786.1"/>
    </source>
</evidence>
<dbReference type="PANTHER" id="PTHR43767:SF1">
    <property type="entry name" value="NONRIBOSOMAL PEPTIDE SYNTHASE PES1 (EUROFUNG)-RELATED"/>
    <property type="match status" value="1"/>
</dbReference>
<dbReference type="PANTHER" id="PTHR43767">
    <property type="entry name" value="LONG-CHAIN-FATTY-ACID--COA LIGASE"/>
    <property type="match status" value="1"/>
</dbReference>
<reference evidence="5" key="1">
    <citation type="journal article" date="2019" name="Int. J. Syst. Evol. Microbiol.">
        <title>The Global Catalogue of Microorganisms (GCM) 10K type strain sequencing project: providing services to taxonomists for standard genome sequencing and annotation.</title>
        <authorList>
            <consortium name="The Broad Institute Genomics Platform"/>
            <consortium name="The Broad Institute Genome Sequencing Center for Infectious Disease"/>
            <person name="Wu L."/>
            <person name="Ma J."/>
        </authorList>
    </citation>
    <scope>NUCLEOTIDE SEQUENCE [LARGE SCALE GENOMIC DNA]</scope>
    <source>
        <strain evidence="5">KCTC 42087</strain>
    </source>
</reference>
<dbReference type="Proteomes" id="UP001596074">
    <property type="component" value="Unassembled WGS sequence"/>
</dbReference>
<organism evidence="4 5">
    <name type="scientific">Actinomadura rugatobispora</name>
    <dbReference type="NCBI Taxonomy" id="1994"/>
    <lineage>
        <taxon>Bacteria</taxon>
        <taxon>Bacillati</taxon>
        <taxon>Actinomycetota</taxon>
        <taxon>Actinomycetes</taxon>
        <taxon>Streptosporangiales</taxon>
        <taxon>Thermomonosporaceae</taxon>
        <taxon>Actinomadura</taxon>
    </lineage>
</organism>
<feature type="region of interest" description="Disordered" evidence="1">
    <location>
        <begin position="603"/>
        <end position="629"/>
    </location>
</feature>